<evidence type="ECO:0000313" key="4">
    <source>
        <dbReference type="EMBL" id="KAK9866393.1"/>
    </source>
</evidence>
<feature type="compositionally biased region" description="Low complexity" evidence="2">
    <location>
        <begin position="198"/>
        <end position="212"/>
    </location>
</feature>
<gene>
    <name evidence="4" type="ORF">WJX84_006374</name>
</gene>
<comment type="caution">
    <text evidence="4">The sequence shown here is derived from an EMBL/GenBank/DDBJ whole genome shotgun (WGS) entry which is preliminary data.</text>
</comment>
<dbReference type="InterPro" id="IPR035999">
    <property type="entry name" value="Sec7_dom_sf"/>
</dbReference>
<dbReference type="CDD" id="cd00171">
    <property type="entry name" value="Sec7"/>
    <property type="match status" value="1"/>
</dbReference>
<comment type="subcellular location">
    <subcellularLocation>
        <location evidence="1">Cytoplasm</location>
        <location evidence="1">Cytosol</location>
    </subcellularLocation>
</comment>
<dbReference type="GO" id="GO:0016192">
    <property type="term" value="P:vesicle-mediated transport"/>
    <property type="evidence" value="ECO:0007669"/>
    <property type="project" value="UniProtKB-ARBA"/>
</dbReference>
<dbReference type="GO" id="GO:0012505">
    <property type="term" value="C:endomembrane system"/>
    <property type="evidence" value="ECO:0007669"/>
    <property type="project" value="UniProtKB-ARBA"/>
</dbReference>
<dbReference type="InterPro" id="IPR000904">
    <property type="entry name" value="Sec7_dom"/>
</dbReference>
<feature type="region of interest" description="Disordered" evidence="2">
    <location>
        <begin position="198"/>
        <end position="225"/>
    </location>
</feature>
<feature type="compositionally biased region" description="Basic and acidic residues" evidence="2">
    <location>
        <begin position="258"/>
        <end position="267"/>
    </location>
</feature>
<feature type="compositionally biased region" description="Polar residues" evidence="2">
    <location>
        <begin position="216"/>
        <end position="225"/>
    </location>
</feature>
<evidence type="ECO:0000259" key="3">
    <source>
        <dbReference type="PROSITE" id="PS50190"/>
    </source>
</evidence>
<evidence type="ECO:0000256" key="1">
    <source>
        <dbReference type="ARBA" id="ARBA00004514"/>
    </source>
</evidence>
<keyword evidence="5" id="KW-1185">Reference proteome</keyword>
<dbReference type="PANTHER" id="PTHR10663:SF388">
    <property type="entry name" value="GOLGI-SPECIFIC BREFELDIN A-RESISTANCE GUANINE NUCLEOTIDE EXCHANGE FACTOR 1"/>
    <property type="match status" value="1"/>
</dbReference>
<organism evidence="4 5">
    <name type="scientific">Apatococcus fuscideae</name>
    <dbReference type="NCBI Taxonomy" id="2026836"/>
    <lineage>
        <taxon>Eukaryota</taxon>
        <taxon>Viridiplantae</taxon>
        <taxon>Chlorophyta</taxon>
        <taxon>core chlorophytes</taxon>
        <taxon>Trebouxiophyceae</taxon>
        <taxon>Chlorellales</taxon>
        <taxon>Chlorellaceae</taxon>
        <taxon>Apatococcus</taxon>
    </lineage>
</organism>
<dbReference type="GO" id="GO:0005829">
    <property type="term" value="C:cytosol"/>
    <property type="evidence" value="ECO:0007669"/>
    <property type="project" value="UniProtKB-SubCell"/>
</dbReference>
<protein>
    <recommendedName>
        <fullName evidence="3">SEC7 domain-containing protein</fullName>
    </recommendedName>
</protein>
<dbReference type="InterPro" id="IPR023394">
    <property type="entry name" value="Sec7_C_sf"/>
</dbReference>
<dbReference type="SMART" id="SM00222">
    <property type="entry name" value="Sec7"/>
    <property type="match status" value="1"/>
</dbReference>
<sequence>MVTNGQVAKLSDNKLGTIPGSVIAKLVLCSGKTSKRLERAHRSQDSAASLGRMASDHSIGSSVHRRDSREPLNAAFAGRSSHQLESHSPKPVRAAPRSMSRQTSASAAPDATTLPSSGASPIGPFRPAQAAVLEAQHGPAANVVTMQRVPSAKPQLPRLASTRSSNAHMEFRPGPGEQGINSLAQWMAAAEDRRASTVASTVASSTQEATSVDSPLASQDGNNLSGIHHLPSDSSVHAMPESAPVLNPLRLALHHSRGSAEMRRSAATEEAPTSSSDPFLPPPEMSAQSPTPIGSRRVKHTLAELEVVSRFLRTSKIPVEAIGGVLSDNCQDSQDLLDVYTGQFDFQGLEIDEALRGFLEQVWLHGESQKIQRILAVFAIHYYTQNPSVFNSQDAATTMAFAVIMLNTNLHNPKVPKQDRMSLDAFFRQLRDVNGGQNFPEDFLEGVYTRISMREFKSPVGPSMEFRMQAPRASNGLMGFLKPDKAGSRSLAPTTSLRASEAGLTNRGSLRIPEAIPSGRAIYSDDMTGPALTGDSATVAEKSANGARDPGDAFLKASRRSLCCCFSGA</sequence>
<feature type="region of interest" description="Disordered" evidence="2">
    <location>
        <begin position="147"/>
        <end position="179"/>
    </location>
</feature>
<evidence type="ECO:0000313" key="5">
    <source>
        <dbReference type="Proteomes" id="UP001485043"/>
    </source>
</evidence>
<feature type="region of interest" description="Disordered" evidence="2">
    <location>
        <begin position="37"/>
        <end position="125"/>
    </location>
</feature>
<evidence type="ECO:0000256" key="2">
    <source>
        <dbReference type="SAM" id="MobiDB-lite"/>
    </source>
</evidence>
<dbReference type="PANTHER" id="PTHR10663">
    <property type="entry name" value="GUANYL-NUCLEOTIDE EXCHANGE FACTOR"/>
    <property type="match status" value="1"/>
</dbReference>
<proteinExistence type="predicted"/>
<dbReference type="Proteomes" id="UP001485043">
    <property type="component" value="Unassembled WGS sequence"/>
</dbReference>
<dbReference type="PROSITE" id="PS50190">
    <property type="entry name" value="SEC7"/>
    <property type="match status" value="1"/>
</dbReference>
<dbReference type="AlphaFoldDB" id="A0AAW1TAX9"/>
<feature type="domain" description="SEC7" evidence="3">
    <location>
        <begin position="261"/>
        <end position="454"/>
    </location>
</feature>
<accession>A0AAW1TAX9</accession>
<dbReference type="EMBL" id="JALJOV010000165">
    <property type="protein sequence ID" value="KAK9866393.1"/>
    <property type="molecule type" value="Genomic_DNA"/>
</dbReference>
<dbReference type="GO" id="GO:0005085">
    <property type="term" value="F:guanyl-nucleotide exchange factor activity"/>
    <property type="evidence" value="ECO:0007669"/>
    <property type="project" value="InterPro"/>
</dbReference>
<dbReference type="SUPFAM" id="SSF48425">
    <property type="entry name" value="Sec7 domain"/>
    <property type="match status" value="1"/>
</dbReference>
<name>A0AAW1TAX9_9CHLO</name>
<dbReference type="GO" id="GO:0032012">
    <property type="term" value="P:regulation of ARF protein signal transduction"/>
    <property type="evidence" value="ECO:0007669"/>
    <property type="project" value="InterPro"/>
</dbReference>
<feature type="region of interest" description="Disordered" evidence="2">
    <location>
        <begin position="256"/>
        <end position="293"/>
    </location>
</feature>
<dbReference type="Gene3D" id="1.10.1000.11">
    <property type="entry name" value="Arf Nucleotide-binding Site Opener,domain 2"/>
    <property type="match status" value="1"/>
</dbReference>
<dbReference type="Pfam" id="PF01369">
    <property type="entry name" value="Sec7"/>
    <property type="match status" value="1"/>
</dbReference>
<reference evidence="4 5" key="1">
    <citation type="journal article" date="2024" name="Nat. Commun.">
        <title>Phylogenomics reveals the evolutionary origins of lichenization in chlorophyte algae.</title>
        <authorList>
            <person name="Puginier C."/>
            <person name="Libourel C."/>
            <person name="Otte J."/>
            <person name="Skaloud P."/>
            <person name="Haon M."/>
            <person name="Grisel S."/>
            <person name="Petersen M."/>
            <person name="Berrin J.G."/>
            <person name="Delaux P.M."/>
            <person name="Dal Grande F."/>
            <person name="Keller J."/>
        </authorList>
    </citation>
    <scope>NUCLEOTIDE SEQUENCE [LARGE SCALE GENOMIC DNA]</scope>
    <source>
        <strain evidence="4 5">SAG 2523</strain>
    </source>
</reference>